<dbReference type="GO" id="GO:0004476">
    <property type="term" value="F:mannose-6-phosphate isomerase activity"/>
    <property type="evidence" value="ECO:0007669"/>
    <property type="project" value="UniProtKB-EC"/>
</dbReference>
<evidence type="ECO:0000256" key="5">
    <source>
        <dbReference type="ARBA" id="ARBA00022741"/>
    </source>
</evidence>
<keyword evidence="6" id="KW-0342">GTP-binding</keyword>
<dbReference type="InterPro" id="IPR006375">
    <property type="entry name" value="Man1P_GuaTrfase/Man6P_Isoase"/>
</dbReference>
<evidence type="ECO:0000256" key="6">
    <source>
        <dbReference type="ARBA" id="ARBA00023134"/>
    </source>
</evidence>
<evidence type="ECO:0000256" key="4">
    <source>
        <dbReference type="ARBA" id="ARBA00022695"/>
    </source>
</evidence>
<name>A0ABX1MWA4_9RHOO</name>
<protein>
    <recommendedName>
        <fullName evidence="2">mannose-1-phosphate guanylyltransferase</fullName>
        <ecNumber evidence="2">2.7.7.13</ecNumber>
    </recommendedName>
</protein>
<dbReference type="PANTHER" id="PTHR46390:SF1">
    <property type="entry name" value="MANNOSE-1-PHOSPHATE GUANYLYLTRANSFERASE"/>
    <property type="match status" value="1"/>
</dbReference>
<dbReference type="EC" id="2.7.7.13" evidence="2"/>
<dbReference type="InterPro" id="IPR001538">
    <property type="entry name" value="Man6P_isomerase-2_C"/>
</dbReference>
<evidence type="ECO:0000313" key="13">
    <source>
        <dbReference type="Proteomes" id="UP000652074"/>
    </source>
</evidence>
<evidence type="ECO:0000256" key="3">
    <source>
        <dbReference type="ARBA" id="ARBA00022679"/>
    </source>
</evidence>
<dbReference type="Pfam" id="PF22640">
    <property type="entry name" value="ManC_GMP_beta-helix"/>
    <property type="match status" value="1"/>
</dbReference>
<dbReference type="Pfam" id="PF01050">
    <property type="entry name" value="MannoseP_isomer"/>
    <property type="match status" value="1"/>
</dbReference>
<feature type="domain" description="MannoseP isomerase/GMP-like beta-helix" evidence="11">
    <location>
        <begin position="303"/>
        <end position="357"/>
    </location>
</feature>
<dbReference type="PANTHER" id="PTHR46390">
    <property type="entry name" value="MANNOSE-1-PHOSPHATE GUANYLYLTRANSFERASE"/>
    <property type="match status" value="1"/>
</dbReference>
<keyword evidence="13" id="KW-1185">Reference proteome</keyword>
<accession>A0ABX1MWA4</accession>
<feature type="domain" description="Nucleotidyl transferase" evidence="9">
    <location>
        <begin position="4"/>
        <end position="295"/>
    </location>
</feature>
<dbReference type="Gene3D" id="2.60.120.10">
    <property type="entry name" value="Jelly Rolls"/>
    <property type="match status" value="1"/>
</dbReference>
<evidence type="ECO:0000256" key="7">
    <source>
        <dbReference type="ARBA" id="ARBA00047343"/>
    </source>
</evidence>
<dbReference type="CDD" id="cd02213">
    <property type="entry name" value="cupin_PMI_typeII_C"/>
    <property type="match status" value="1"/>
</dbReference>
<evidence type="ECO:0000259" key="9">
    <source>
        <dbReference type="Pfam" id="PF00483"/>
    </source>
</evidence>
<dbReference type="InterPro" id="IPR054566">
    <property type="entry name" value="ManC/GMP-like_b-helix"/>
</dbReference>
<reference evidence="12 13" key="1">
    <citation type="submission" date="2019-12" db="EMBL/GenBank/DDBJ databases">
        <title>Comparative genomics gives insights into the taxonomy of the Azoarcus-Aromatoleum group and reveals separate origins of nif in the plant-associated Azoarcus and non-plant-associated Aromatoleum sub-groups.</title>
        <authorList>
            <person name="Lafos M."/>
            <person name="Maluk M."/>
            <person name="Batista M."/>
            <person name="Junghare M."/>
            <person name="Carmona M."/>
            <person name="Faoro H."/>
            <person name="Cruz L.M."/>
            <person name="Battistoni F."/>
            <person name="De Souza E."/>
            <person name="Pedrosa F."/>
            <person name="Chen W.-M."/>
            <person name="Poole P.S."/>
            <person name="Dixon R.A."/>
            <person name="James E.K."/>
        </authorList>
    </citation>
    <scope>NUCLEOTIDE SEQUENCE [LARGE SCALE GENOMIC DNA]</scope>
    <source>
        <strain evidence="12 13">ToN1</strain>
    </source>
</reference>
<dbReference type="EMBL" id="WTVR01000047">
    <property type="protein sequence ID" value="NMF90630.1"/>
    <property type="molecule type" value="Genomic_DNA"/>
</dbReference>
<keyword evidence="4 12" id="KW-0548">Nucleotidyltransferase</keyword>
<dbReference type="GO" id="GO:0004475">
    <property type="term" value="F:mannose-1-phosphate guanylyltransferase (GTP) activity"/>
    <property type="evidence" value="ECO:0007669"/>
    <property type="project" value="UniProtKB-EC"/>
</dbReference>
<sequence length="482" mass="53024">MIVPVVLSGGAGTRLWPVSRESYPKPFMSMGDGESLLSKTYIRAASVAFANDQSGEIVTVTNRDYFFMSKDELARARLGAGQAGVFMLEPVGRNTAPAVALAAHYVTERYGRDTLLLILAADHLIQNQPRFAAAVADAAALALQDKLVTFGIVPAGPESGYGYIEAGEALDAGKRVVRFIEKPSLEKAREYVSAGNFLWNSGMFCFKAGVVLDEMACHAPEVAMAAEACWAVMREARKLEENMLEIPAEFFARVPNISIDYALMERSDNVVVVPAEFGWSDIGSWNAICELTQPDADNNRTTGKAIFVDSSNTFVQSDSRLVATVGIENLMIIDTSDALLVAHSDKAQDVKKVVAQLKSQDHDAYRLHRTVARPWGTYTVLEEGPRFKIKRIEVKPGASLSLQMHHHRSEHWIVVSGMARVLNGEQEIFVAPNESTYIPAGHKHRLENPGLMDLVMIEVQNGEYLGEDDIVRFDDKYGRVVS</sequence>
<keyword evidence="5" id="KW-0547">Nucleotide-binding</keyword>
<dbReference type="Gene3D" id="3.90.550.10">
    <property type="entry name" value="Spore Coat Polysaccharide Biosynthesis Protein SpsA, Chain A"/>
    <property type="match status" value="1"/>
</dbReference>
<dbReference type="Proteomes" id="UP000652074">
    <property type="component" value="Unassembled WGS sequence"/>
</dbReference>
<comment type="similarity">
    <text evidence="1 8">Belongs to the mannose-6-phosphate isomerase type 2 family.</text>
</comment>
<keyword evidence="3 12" id="KW-0808">Transferase</keyword>
<comment type="catalytic activity">
    <reaction evidence="7">
        <text>alpha-D-mannose 1-phosphate + GTP + H(+) = GDP-alpha-D-mannose + diphosphate</text>
        <dbReference type="Rhea" id="RHEA:15229"/>
        <dbReference type="ChEBI" id="CHEBI:15378"/>
        <dbReference type="ChEBI" id="CHEBI:33019"/>
        <dbReference type="ChEBI" id="CHEBI:37565"/>
        <dbReference type="ChEBI" id="CHEBI:57527"/>
        <dbReference type="ChEBI" id="CHEBI:58409"/>
        <dbReference type="EC" id="2.7.7.13"/>
    </reaction>
</comment>
<keyword evidence="12" id="KW-0413">Isomerase</keyword>
<dbReference type="NCBIfam" id="TIGR01479">
    <property type="entry name" value="GMP_PMI"/>
    <property type="match status" value="1"/>
</dbReference>
<evidence type="ECO:0000256" key="2">
    <source>
        <dbReference type="ARBA" id="ARBA00012387"/>
    </source>
</evidence>
<dbReference type="InterPro" id="IPR014710">
    <property type="entry name" value="RmlC-like_jellyroll"/>
</dbReference>
<proteinExistence type="inferred from homology"/>
<feature type="domain" description="Mannose-6-phosphate isomerase type II C-terminal" evidence="10">
    <location>
        <begin position="361"/>
        <end position="475"/>
    </location>
</feature>
<dbReference type="InterPro" id="IPR011051">
    <property type="entry name" value="RmlC_Cupin_sf"/>
</dbReference>
<evidence type="ECO:0000259" key="11">
    <source>
        <dbReference type="Pfam" id="PF22640"/>
    </source>
</evidence>
<dbReference type="Pfam" id="PF00483">
    <property type="entry name" value="NTP_transferase"/>
    <property type="match status" value="1"/>
</dbReference>
<comment type="caution">
    <text evidence="12">The sequence shown here is derived from an EMBL/GenBank/DDBJ whole genome shotgun (WGS) entry which is preliminary data.</text>
</comment>
<evidence type="ECO:0000256" key="1">
    <source>
        <dbReference type="ARBA" id="ARBA00006115"/>
    </source>
</evidence>
<evidence type="ECO:0000313" key="12">
    <source>
        <dbReference type="EMBL" id="NMF90630.1"/>
    </source>
</evidence>
<gene>
    <name evidence="12" type="ORF">GPA26_19350</name>
</gene>
<dbReference type="InterPro" id="IPR029044">
    <property type="entry name" value="Nucleotide-diphossugar_trans"/>
</dbReference>
<dbReference type="InterPro" id="IPR051161">
    <property type="entry name" value="Mannose-6P_isomerase_type2"/>
</dbReference>
<evidence type="ECO:0000256" key="8">
    <source>
        <dbReference type="RuleBase" id="RU004190"/>
    </source>
</evidence>
<dbReference type="SUPFAM" id="SSF51182">
    <property type="entry name" value="RmlC-like cupins"/>
    <property type="match status" value="1"/>
</dbReference>
<dbReference type="SUPFAM" id="SSF53448">
    <property type="entry name" value="Nucleotide-diphospho-sugar transferases"/>
    <property type="match status" value="1"/>
</dbReference>
<organism evidence="12 13">
    <name type="scientific">Aromatoleum petrolei</name>
    <dbReference type="NCBI Taxonomy" id="76116"/>
    <lineage>
        <taxon>Bacteria</taxon>
        <taxon>Pseudomonadati</taxon>
        <taxon>Pseudomonadota</taxon>
        <taxon>Betaproteobacteria</taxon>
        <taxon>Rhodocyclales</taxon>
        <taxon>Rhodocyclaceae</taxon>
        <taxon>Aromatoleum</taxon>
    </lineage>
</organism>
<dbReference type="CDD" id="cd02509">
    <property type="entry name" value="GDP-M1P_Guanylyltransferase"/>
    <property type="match status" value="1"/>
</dbReference>
<dbReference type="InterPro" id="IPR005835">
    <property type="entry name" value="NTP_transferase_dom"/>
</dbReference>
<evidence type="ECO:0000259" key="10">
    <source>
        <dbReference type="Pfam" id="PF01050"/>
    </source>
</evidence>
<dbReference type="InterPro" id="IPR049577">
    <property type="entry name" value="GMPP_N"/>
</dbReference>